<feature type="domain" description="DnaJ homologue subfamily C member 28 conserved" evidence="3">
    <location>
        <begin position="14"/>
        <end position="82"/>
    </location>
</feature>
<evidence type="ECO:0000259" key="3">
    <source>
        <dbReference type="Pfam" id="PF09350"/>
    </source>
</evidence>
<name>A0ABP9CFD8_9ACTN</name>
<feature type="domain" description="Glutaredoxin" evidence="2">
    <location>
        <begin position="179"/>
        <end position="237"/>
    </location>
</feature>
<organism evidence="4 5">
    <name type="scientific">Tomitella cavernea</name>
    <dbReference type="NCBI Taxonomy" id="1387982"/>
    <lineage>
        <taxon>Bacteria</taxon>
        <taxon>Bacillati</taxon>
        <taxon>Actinomycetota</taxon>
        <taxon>Actinomycetes</taxon>
        <taxon>Mycobacteriales</taxon>
        <taxon>Tomitella</taxon>
    </lineage>
</organism>
<feature type="region of interest" description="Disordered" evidence="1">
    <location>
        <begin position="25"/>
        <end position="46"/>
    </location>
</feature>
<evidence type="ECO:0000259" key="2">
    <source>
        <dbReference type="Pfam" id="PF00462"/>
    </source>
</evidence>
<dbReference type="SUPFAM" id="SSF52833">
    <property type="entry name" value="Thioredoxin-like"/>
    <property type="match status" value="1"/>
</dbReference>
<comment type="caution">
    <text evidence="4">The sequence shown here is derived from an EMBL/GenBank/DDBJ whole genome shotgun (WGS) entry which is preliminary data.</text>
</comment>
<evidence type="ECO:0000313" key="5">
    <source>
        <dbReference type="Proteomes" id="UP001500839"/>
    </source>
</evidence>
<dbReference type="CDD" id="cd02976">
    <property type="entry name" value="NrdH"/>
    <property type="match status" value="1"/>
</dbReference>
<dbReference type="InterPro" id="IPR018961">
    <property type="entry name" value="DnaJ_homolog_subfam-C_membr-28"/>
</dbReference>
<feature type="compositionally biased region" description="Low complexity" evidence="1">
    <location>
        <begin position="137"/>
        <end position="149"/>
    </location>
</feature>
<reference evidence="5" key="1">
    <citation type="journal article" date="2019" name="Int. J. Syst. Evol. Microbiol.">
        <title>The Global Catalogue of Microorganisms (GCM) 10K type strain sequencing project: providing services to taxonomists for standard genome sequencing and annotation.</title>
        <authorList>
            <consortium name="The Broad Institute Genomics Platform"/>
            <consortium name="The Broad Institute Genome Sequencing Center for Infectious Disease"/>
            <person name="Wu L."/>
            <person name="Ma J."/>
        </authorList>
    </citation>
    <scope>NUCLEOTIDE SEQUENCE [LARGE SCALE GENOMIC DNA]</scope>
    <source>
        <strain evidence="5">JCM 18542</strain>
    </source>
</reference>
<dbReference type="Gene3D" id="3.40.30.10">
    <property type="entry name" value="Glutaredoxin"/>
    <property type="match status" value="1"/>
</dbReference>
<evidence type="ECO:0000256" key="1">
    <source>
        <dbReference type="SAM" id="MobiDB-lite"/>
    </source>
</evidence>
<evidence type="ECO:0008006" key="6">
    <source>
        <dbReference type="Google" id="ProtNLM"/>
    </source>
</evidence>
<dbReference type="Proteomes" id="UP001500839">
    <property type="component" value="Unassembled WGS sequence"/>
</dbReference>
<feature type="region of interest" description="Disordered" evidence="1">
    <location>
        <begin position="137"/>
        <end position="175"/>
    </location>
</feature>
<dbReference type="InterPro" id="IPR036249">
    <property type="entry name" value="Thioredoxin-like_sf"/>
</dbReference>
<dbReference type="InterPro" id="IPR002109">
    <property type="entry name" value="Glutaredoxin"/>
</dbReference>
<dbReference type="Pfam" id="PF09350">
    <property type="entry name" value="DJC28_CD"/>
    <property type="match status" value="1"/>
</dbReference>
<evidence type="ECO:0000313" key="4">
    <source>
        <dbReference type="EMBL" id="GAA4807029.1"/>
    </source>
</evidence>
<dbReference type="Pfam" id="PF00462">
    <property type="entry name" value="Glutaredoxin"/>
    <property type="match status" value="1"/>
</dbReference>
<proteinExistence type="predicted"/>
<feature type="compositionally biased region" description="Basic and acidic residues" evidence="1">
    <location>
        <begin position="165"/>
        <end position="175"/>
    </location>
</feature>
<keyword evidence="5" id="KW-1185">Reference proteome</keyword>
<gene>
    <name evidence="4" type="ORF">GCM10023353_07930</name>
</gene>
<protein>
    <recommendedName>
        <fullName evidence="6">DUF1992 domain-containing protein</fullName>
    </recommendedName>
</protein>
<dbReference type="PROSITE" id="PS51354">
    <property type="entry name" value="GLUTAREDOXIN_2"/>
    <property type="match status" value="1"/>
</dbReference>
<dbReference type="RefSeq" id="WP_242474313.1">
    <property type="nucleotide sequence ID" value="NZ_BAABKQ010000001.1"/>
</dbReference>
<dbReference type="EMBL" id="BAABKQ010000001">
    <property type="protein sequence ID" value="GAA4807029.1"/>
    <property type="molecule type" value="Genomic_DNA"/>
</dbReference>
<accession>A0ABP9CFD8</accession>
<sequence length="257" mass="27981">MTERKPAGVTIESWVERQIRVAAERGDLDGLPGAGKPIPPSPVEDDTGWVRRKLEEEGLSTDALLPMSLQLRREIDRLPRTLADIDPRAPGAEAEVRTHVADLNRRIAEWVRAPSPPVLPIAPVPVDAAVARWRAEGPAAGAPVPGAAPITRPVREEASPATVTDDPRTDGSRPPDREVIVYWRPGCVFCQRLRAILWARRLRPTMINIWDDARAAAFVRSVADGDETVPTVVIDGVAHVNPAPKTVVAALRRGRPA</sequence>